<keyword evidence="8" id="KW-1185">Reference proteome</keyword>
<evidence type="ECO:0000256" key="4">
    <source>
        <dbReference type="PROSITE-ProRule" id="PRU00335"/>
    </source>
</evidence>
<evidence type="ECO:0000256" key="2">
    <source>
        <dbReference type="ARBA" id="ARBA00023125"/>
    </source>
</evidence>
<dbReference type="GO" id="GO:0000976">
    <property type="term" value="F:transcription cis-regulatory region binding"/>
    <property type="evidence" value="ECO:0007669"/>
    <property type="project" value="TreeGrafter"/>
</dbReference>
<dbReference type="Gene3D" id="1.10.357.10">
    <property type="entry name" value="Tetracycline Repressor, domain 2"/>
    <property type="match status" value="1"/>
</dbReference>
<organism evidence="6">
    <name type="scientific">Pseudomonas marvdashtae</name>
    <dbReference type="NCBI Taxonomy" id="2745500"/>
    <lineage>
        <taxon>Bacteria</taxon>
        <taxon>Pseudomonadati</taxon>
        <taxon>Pseudomonadota</taxon>
        <taxon>Gammaproteobacteria</taxon>
        <taxon>Pseudomonadales</taxon>
        <taxon>Pseudomonadaceae</taxon>
        <taxon>Pseudomonas</taxon>
    </lineage>
</organism>
<reference evidence="6" key="2">
    <citation type="submission" date="2020-07" db="EMBL/GenBank/DDBJ databases">
        <authorList>
            <person name="Lood C."/>
            <person name="Girard L."/>
        </authorList>
    </citation>
    <scope>NUCLEOTIDE SEQUENCE</scope>
    <source>
        <strain evidence="6">SWRI102</strain>
    </source>
</reference>
<dbReference type="PANTHER" id="PTHR30055:SF234">
    <property type="entry name" value="HTH-TYPE TRANSCRIPTIONAL REGULATOR BETI"/>
    <property type="match status" value="1"/>
</dbReference>
<dbReference type="PANTHER" id="PTHR30055">
    <property type="entry name" value="HTH-TYPE TRANSCRIPTIONAL REGULATOR RUTR"/>
    <property type="match status" value="1"/>
</dbReference>
<feature type="domain" description="HTH tetR-type" evidence="5">
    <location>
        <begin position="12"/>
        <end position="70"/>
    </location>
</feature>
<gene>
    <name evidence="7" type="ORF">HU742_010535</name>
    <name evidence="6" type="ORF">HU742_02790</name>
</gene>
<name>A0A923FM60_9PSED</name>
<evidence type="ECO:0000313" key="8">
    <source>
        <dbReference type="Proteomes" id="UP000659438"/>
    </source>
</evidence>
<dbReference type="InterPro" id="IPR009057">
    <property type="entry name" value="Homeodomain-like_sf"/>
</dbReference>
<comment type="caution">
    <text evidence="6">The sequence shown here is derived from an EMBL/GenBank/DDBJ whole genome shotgun (WGS) entry which is preliminary data.</text>
</comment>
<dbReference type="Pfam" id="PF21597">
    <property type="entry name" value="TetR_C_43"/>
    <property type="match status" value="1"/>
</dbReference>
<evidence type="ECO:0000259" key="5">
    <source>
        <dbReference type="PROSITE" id="PS50977"/>
    </source>
</evidence>
<dbReference type="GO" id="GO:0003700">
    <property type="term" value="F:DNA-binding transcription factor activity"/>
    <property type="evidence" value="ECO:0007669"/>
    <property type="project" value="TreeGrafter"/>
</dbReference>
<evidence type="ECO:0000313" key="6">
    <source>
        <dbReference type="EMBL" id="MBC3394115.1"/>
    </source>
</evidence>
<dbReference type="EMBL" id="JABWQX010000001">
    <property type="protein sequence ID" value="MBC3394115.1"/>
    <property type="molecule type" value="Genomic_DNA"/>
</dbReference>
<dbReference type="InterPro" id="IPR036271">
    <property type="entry name" value="Tet_transcr_reg_TetR-rel_C_sf"/>
</dbReference>
<dbReference type="EMBL" id="JABWQX020000001">
    <property type="protein sequence ID" value="MBV4551569.1"/>
    <property type="molecule type" value="Genomic_DNA"/>
</dbReference>
<feature type="DNA-binding region" description="H-T-H motif" evidence="4">
    <location>
        <begin position="33"/>
        <end position="52"/>
    </location>
</feature>
<dbReference type="InterPro" id="IPR050109">
    <property type="entry name" value="HTH-type_TetR-like_transc_reg"/>
</dbReference>
<dbReference type="RefSeq" id="WP_186642449.1">
    <property type="nucleotide sequence ID" value="NZ_JABWQX020000001.1"/>
</dbReference>
<keyword evidence="1" id="KW-0805">Transcription regulation</keyword>
<dbReference type="Pfam" id="PF00440">
    <property type="entry name" value="TetR_N"/>
    <property type="match status" value="1"/>
</dbReference>
<dbReference type="SUPFAM" id="SSF46689">
    <property type="entry name" value="Homeodomain-like"/>
    <property type="match status" value="1"/>
</dbReference>
<dbReference type="PROSITE" id="PS50977">
    <property type="entry name" value="HTH_TETR_2"/>
    <property type="match status" value="1"/>
</dbReference>
<dbReference type="InterPro" id="IPR049445">
    <property type="entry name" value="TetR_SbtR-like_C"/>
</dbReference>
<evidence type="ECO:0000313" key="7">
    <source>
        <dbReference type="EMBL" id="MBV4551569.1"/>
    </source>
</evidence>
<evidence type="ECO:0000256" key="1">
    <source>
        <dbReference type="ARBA" id="ARBA00023015"/>
    </source>
</evidence>
<keyword evidence="2 4" id="KW-0238">DNA-binding</keyword>
<reference evidence="7" key="3">
    <citation type="submission" date="2021-06" db="EMBL/GenBank/DDBJ databases">
        <title>Updating the genus Pseudomonas: Description of 43 new species and partition of the Pseudomonas putida group.</title>
        <authorList>
            <person name="Girard L."/>
            <person name="Lood C."/>
            <person name="Vandamme P."/>
            <person name="Rokni-Zadeh H."/>
            <person name="Van Noort V."/>
            <person name="Hofte M."/>
            <person name="Lavigne R."/>
            <person name="De Mot R."/>
        </authorList>
    </citation>
    <scope>NUCLEOTIDE SEQUENCE</scope>
    <source>
        <strain evidence="7">SWRI102</strain>
    </source>
</reference>
<evidence type="ECO:0000256" key="3">
    <source>
        <dbReference type="ARBA" id="ARBA00023163"/>
    </source>
</evidence>
<reference evidence="6 8" key="1">
    <citation type="journal article" date="2020" name="Microorganisms">
        <title>Reliable Identification of Environmental Pseudomonas Isolates Using the rpoD Gene.</title>
        <authorList>
            <consortium name="The Broad Institute Genome Sequencing Platform"/>
            <person name="Girard L."/>
            <person name="Lood C."/>
            <person name="Rokni-Zadeh H."/>
            <person name="van Noort V."/>
            <person name="Lavigne R."/>
            <person name="De Mot R."/>
        </authorList>
    </citation>
    <scope>NUCLEOTIDE SEQUENCE</scope>
    <source>
        <strain evidence="6 8">SWRI102</strain>
    </source>
</reference>
<accession>A0A923FM60</accession>
<proteinExistence type="predicted"/>
<dbReference type="AlphaFoldDB" id="A0A923FM60"/>
<sequence length="208" mass="22765">MPDELVMRSDARKNRERILEVAVVELTNDPAVALSTIAKKAGVGQGTFYRHFATRESLVFEVYQFEMQQVASLAEQLLATKPPKEALREWMDCLVEYAMTKAGLATAIRQAASAYEFPGKSGYAPVQEAAELLLRANEKAGTIRSGVTHDDFFLATAGIWQIDSRSEWRPRLARLMDLVMDGLCAGSPESLKASAVDDGPSGPALNQT</sequence>
<dbReference type="Proteomes" id="UP000659438">
    <property type="component" value="Unassembled WGS sequence"/>
</dbReference>
<dbReference type="SUPFAM" id="SSF48498">
    <property type="entry name" value="Tetracyclin repressor-like, C-terminal domain"/>
    <property type="match status" value="1"/>
</dbReference>
<dbReference type="InterPro" id="IPR001647">
    <property type="entry name" value="HTH_TetR"/>
</dbReference>
<protein>
    <submittedName>
        <fullName evidence="6">TetR/AcrR family transcriptional regulator</fullName>
    </submittedName>
</protein>
<keyword evidence="3" id="KW-0804">Transcription</keyword>